<keyword evidence="2" id="KW-1185">Reference proteome</keyword>
<reference evidence="2" key="1">
    <citation type="submission" date="2018-05" db="EMBL/GenBank/DDBJ databases">
        <title>Leptospira yasudae sp. nov. and Leptospira stimsonii sp. nov., two pathogenic species of the genus Leptospira isolated from environmental sources.</title>
        <authorList>
            <person name="Casanovas-Massana A."/>
            <person name="Hamond C."/>
            <person name="Santos L.A."/>
            <person name="Hacker K.P."/>
            <person name="Balassiano I."/>
            <person name="Medeiros M.A."/>
            <person name="Reis M.G."/>
            <person name="Ko A.I."/>
            <person name="Wunder E.A."/>
        </authorList>
    </citation>
    <scope>NUCLEOTIDE SEQUENCE [LARGE SCALE GENOMIC DNA]</scope>
    <source>
        <strain evidence="2">B21</strain>
    </source>
</reference>
<protein>
    <submittedName>
        <fullName evidence="1">Uncharacterized protein</fullName>
    </submittedName>
</protein>
<gene>
    <name evidence="1" type="ORF">DLM77_12530</name>
</gene>
<dbReference type="Proteomes" id="UP000285569">
    <property type="component" value="Unassembled WGS sequence"/>
</dbReference>
<comment type="caution">
    <text evidence="1">The sequence shown here is derived from an EMBL/GenBank/DDBJ whole genome shotgun (WGS) entry which is preliminary data.</text>
</comment>
<evidence type="ECO:0000313" key="2">
    <source>
        <dbReference type="Proteomes" id="UP000285569"/>
    </source>
</evidence>
<sequence>MIFSNFLTNALTPMKLRVQVKGLASGANFTISNQDSESLTISKNGDFEFPKMKTKYSEFSISILSQPVTTPSQTCVITNPAGILSPNHNTVEINCGTKFFPLNLNVFGISTGATGILSVRNGSVDTLNISSDGTYEFSAQVPDLGSYSATILTRPNMHDCILEPLPASIGTINGAPVTLNVNCLSQIHTFPIDQTAIGPNDNLIITFSKPLTPMSCSFVAPPGTCSADLSASALPLVPADYSGNRLTVRPNVNWNAGLRQCIQLAGCTEAGTNRVFNPSRPNSYAVTNQIKYVSAGGAVAGACNSVATACANIQYAVSQCNVLSSCFVLVSQGTYSIATIPDRILLIDRLQLLGGFSTDFQSRNTTTFQTIIRDDIGVGGCGSNDATSCTPISGSAMTLNSDVLVQGFTIITNSNNRVSTGIHLNNVATGPNSITIDNNIILGTNSAAPYALMIVRSGIYASNVSPSFRATGNYVLGGSGNSMSVGMRILNGTQGLIQNNRISGGSHVNVNDGLDSSIGILINNTVNNTTQSLVIANNIINAFHLNGTPAVSATTSFGIQALSINSPNFYVLHNTIYGGNGATRSYGIQQQSTGLLNINVVNNQVIANSAASNQICLNYGTNSVNTLSNVRGNNLFGCNIPVTTSAGNFRFCGPEPSSLRDSIFCMTPITNLTALNFNHDPLFATPTGNLDVMLLNSNSRCGSVYGGVDPGYPLPLSQAYLRDIRALTRSTNIPPTPVPSGSFGYSIGAYEYDGTCVP</sequence>
<name>A0ABX9M2J1_9LEPT</name>
<reference evidence="1 2" key="2">
    <citation type="journal article" date="2020" name="Int. J. Syst. Evol. Microbiol.">
        <title>Leptospira yasudae sp. nov. and Leptospira stimsonii sp. nov., two new species of the pathogenic group isolated from environmental sources.</title>
        <authorList>
            <person name="Casanovas-Massana A."/>
            <person name="Hamond C."/>
            <person name="Santos L.A."/>
            <person name="de Oliveira D."/>
            <person name="Hacker K.P."/>
            <person name="Balassiano I."/>
            <person name="Costa F."/>
            <person name="Medeiros M.A."/>
            <person name="Reis M.G."/>
            <person name="Ko A.I."/>
            <person name="Wunder E.A."/>
        </authorList>
    </citation>
    <scope>NUCLEOTIDE SEQUENCE [LARGE SCALE GENOMIC DNA]</scope>
    <source>
        <strain evidence="1 2">B21</strain>
    </source>
</reference>
<proteinExistence type="predicted"/>
<accession>A0ABX9M2J1</accession>
<evidence type="ECO:0000313" key="1">
    <source>
        <dbReference type="EMBL" id="RHX79697.1"/>
    </source>
</evidence>
<organism evidence="1 2">
    <name type="scientific">Leptospira yasudae</name>
    <dbReference type="NCBI Taxonomy" id="2202201"/>
    <lineage>
        <taxon>Bacteria</taxon>
        <taxon>Pseudomonadati</taxon>
        <taxon>Spirochaetota</taxon>
        <taxon>Spirochaetia</taxon>
        <taxon>Leptospirales</taxon>
        <taxon>Leptospiraceae</taxon>
        <taxon>Leptospira</taxon>
    </lineage>
</organism>
<dbReference type="SUPFAM" id="SSF51126">
    <property type="entry name" value="Pectin lyase-like"/>
    <property type="match status" value="1"/>
</dbReference>
<dbReference type="InterPro" id="IPR011050">
    <property type="entry name" value="Pectin_lyase_fold/virulence"/>
</dbReference>
<dbReference type="EMBL" id="QHCR01000005">
    <property type="protein sequence ID" value="RHX79697.1"/>
    <property type="molecule type" value="Genomic_DNA"/>
</dbReference>